<dbReference type="InterPro" id="IPR017871">
    <property type="entry name" value="ABC_transporter-like_CS"/>
</dbReference>
<evidence type="ECO:0000256" key="1">
    <source>
        <dbReference type="ARBA" id="ARBA00005417"/>
    </source>
</evidence>
<evidence type="ECO:0000256" key="4">
    <source>
        <dbReference type="ARBA" id="ARBA00022840"/>
    </source>
</evidence>
<dbReference type="EMBL" id="MIJF01000024">
    <property type="protein sequence ID" value="OEF99377.1"/>
    <property type="molecule type" value="Genomic_DNA"/>
</dbReference>
<protein>
    <recommendedName>
        <fullName evidence="5">ABC transporter domain-containing protein</fullName>
    </recommendedName>
</protein>
<organism evidence="6 7">
    <name type="scientific">Vulcanibacillus modesticaldus</name>
    <dbReference type="NCBI Taxonomy" id="337097"/>
    <lineage>
        <taxon>Bacteria</taxon>
        <taxon>Bacillati</taxon>
        <taxon>Bacillota</taxon>
        <taxon>Bacilli</taxon>
        <taxon>Bacillales</taxon>
        <taxon>Bacillaceae</taxon>
        <taxon>Vulcanibacillus</taxon>
    </lineage>
</organism>
<dbReference type="Proteomes" id="UP000243739">
    <property type="component" value="Unassembled WGS sequence"/>
</dbReference>
<dbReference type="InterPro" id="IPR003593">
    <property type="entry name" value="AAA+_ATPase"/>
</dbReference>
<dbReference type="InterPro" id="IPR003439">
    <property type="entry name" value="ABC_transporter-like_ATP-bd"/>
</dbReference>
<evidence type="ECO:0000313" key="6">
    <source>
        <dbReference type="EMBL" id="OEF99377.1"/>
    </source>
</evidence>
<dbReference type="GO" id="GO:0005524">
    <property type="term" value="F:ATP binding"/>
    <property type="evidence" value="ECO:0007669"/>
    <property type="project" value="UniProtKB-KW"/>
</dbReference>
<dbReference type="InterPro" id="IPR027417">
    <property type="entry name" value="P-loop_NTPase"/>
</dbReference>
<dbReference type="Gene3D" id="3.40.50.300">
    <property type="entry name" value="P-loop containing nucleotide triphosphate hydrolases"/>
    <property type="match status" value="1"/>
</dbReference>
<reference evidence="6 7" key="1">
    <citation type="submission" date="2016-09" db="EMBL/GenBank/DDBJ databases">
        <title>Draft genome sequence for the type strain of Vulcanibacillus modesticaldus BR, a strictly anaerobic, moderately thermophilic, and nitrate-reducing bacterium from deep sea-hydrothermal vents of the Mid-Atlantic Ridge.</title>
        <authorList>
            <person name="Abin C.A."/>
            <person name="Hollibaugh J.T."/>
        </authorList>
    </citation>
    <scope>NUCLEOTIDE SEQUENCE [LARGE SCALE GENOMIC DNA]</scope>
    <source>
        <strain evidence="6 7">BR</strain>
    </source>
</reference>
<keyword evidence="4" id="KW-0067">ATP-binding</keyword>
<evidence type="ECO:0000256" key="2">
    <source>
        <dbReference type="ARBA" id="ARBA00022448"/>
    </source>
</evidence>
<dbReference type="GO" id="GO:0016887">
    <property type="term" value="F:ATP hydrolysis activity"/>
    <property type="evidence" value="ECO:0007669"/>
    <property type="project" value="InterPro"/>
</dbReference>
<evidence type="ECO:0000313" key="7">
    <source>
        <dbReference type="Proteomes" id="UP000243739"/>
    </source>
</evidence>
<comment type="similarity">
    <text evidence="1">Belongs to the ABC transporter superfamily.</text>
</comment>
<dbReference type="Pfam" id="PF00005">
    <property type="entry name" value="ABC_tran"/>
    <property type="match status" value="1"/>
</dbReference>
<dbReference type="RefSeq" id="WP_069656771.1">
    <property type="nucleotide sequence ID" value="NZ_MIJF01000024.1"/>
</dbReference>
<dbReference type="SUPFAM" id="SSF52540">
    <property type="entry name" value="P-loop containing nucleoside triphosphate hydrolases"/>
    <property type="match status" value="1"/>
</dbReference>
<keyword evidence="3" id="KW-0547">Nucleotide-binding</keyword>
<dbReference type="PROSITE" id="PS50893">
    <property type="entry name" value="ABC_TRANSPORTER_2"/>
    <property type="match status" value="1"/>
</dbReference>
<dbReference type="PROSITE" id="PS00211">
    <property type="entry name" value="ABC_TRANSPORTER_1"/>
    <property type="match status" value="1"/>
</dbReference>
<sequence length="217" mass="24807">MTEKVVEIKNLTFRYDNRIILKDINLTINKGEFFGLIGPNGSGKSTLLKLILGLLKLQQGEIILFGKGRDVCQDWDKIGYVSQKANSFNTGFPATVFEVVSMGLIGQKRLFRRLNREDRERVLEVIRLVGLFDLEKRNIGKLSGGQQQRVFIARALVKKPQLLILDEPTVGIDSESTRKFFYLLEKLNKEMGITIIMVSHDIGILNKYVTRFHHLEV</sequence>
<dbReference type="OrthoDB" id="9806726at2"/>
<feature type="domain" description="ABC transporter" evidence="5">
    <location>
        <begin position="6"/>
        <end position="217"/>
    </location>
</feature>
<dbReference type="FunFam" id="3.40.50.300:FF:000134">
    <property type="entry name" value="Iron-enterobactin ABC transporter ATP-binding protein"/>
    <property type="match status" value="1"/>
</dbReference>
<accession>A0A1D2YUL5</accession>
<evidence type="ECO:0000259" key="5">
    <source>
        <dbReference type="PROSITE" id="PS50893"/>
    </source>
</evidence>
<dbReference type="PANTHER" id="PTHR42734:SF17">
    <property type="entry name" value="METAL TRANSPORT SYSTEM ATP-BINDING PROTEIN TM_0124-RELATED"/>
    <property type="match status" value="1"/>
</dbReference>
<dbReference type="AlphaFoldDB" id="A0A1D2YUL5"/>
<gene>
    <name evidence="6" type="ORF">BHF71_01965</name>
</gene>
<keyword evidence="2" id="KW-0813">Transport</keyword>
<dbReference type="InterPro" id="IPR050153">
    <property type="entry name" value="Metal_Ion_Import_ABC"/>
</dbReference>
<name>A0A1D2YUL5_9BACI</name>
<evidence type="ECO:0000256" key="3">
    <source>
        <dbReference type="ARBA" id="ARBA00022741"/>
    </source>
</evidence>
<keyword evidence="7" id="KW-1185">Reference proteome</keyword>
<proteinExistence type="inferred from homology"/>
<comment type="caution">
    <text evidence="6">The sequence shown here is derived from an EMBL/GenBank/DDBJ whole genome shotgun (WGS) entry which is preliminary data.</text>
</comment>
<dbReference type="CDD" id="cd03235">
    <property type="entry name" value="ABC_Metallic_Cations"/>
    <property type="match status" value="1"/>
</dbReference>
<dbReference type="SMART" id="SM00382">
    <property type="entry name" value="AAA"/>
    <property type="match status" value="1"/>
</dbReference>
<dbReference type="STRING" id="337097.BHF71_01965"/>
<dbReference type="PANTHER" id="PTHR42734">
    <property type="entry name" value="METAL TRANSPORT SYSTEM ATP-BINDING PROTEIN TM_0124-RELATED"/>
    <property type="match status" value="1"/>
</dbReference>